<sequence>MPSWNVHSAHVERLLHAKEPPALGICDTNCFLFGNFVPDIYVGYMVQPLTKTLSYCSTHLAADEFMPTPRYDEFWELYVTPLLSGGPSPERDMTLGAWAHLVCDHVYNLAARQVAFDAGYTPGDTVRILKQSDFDLYGKSLSISMVPQASPALVRAAHNFAQYAIEKPDVQAAIAAAQRIVAANTPPLPNPRYQLLSAEFFEATATEAHNIIISTLLDRVT</sequence>
<dbReference type="HOGENOM" id="CLU_073796_0_0_11"/>
<organism evidence="1 2">
    <name type="scientific">Atopobium minutum 10063974</name>
    <dbReference type="NCBI Taxonomy" id="997872"/>
    <lineage>
        <taxon>Bacteria</taxon>
        <taxon>Bacillati</taxon>
        <taxon>Actinomycetota</taxon>
        <taxon>Coriobacteriia</taxon>
        <taxon>Coriobacteriales</taxon>
        <taxon>Atopobiaceae</taxon>
        <taxon>Atopobium</taxon>
    </lineage>
</organism>
<proteinExistence type="predicted"/>
<evidence type="ECO:0000313" key="2">
    <source>
        <dbReference type="Proteomes" id="UP000012651"/>
    </source>
</evidence>
<keyword evidence="2" id="KW-1185">Reference proteome</keyword>
<dbReference type="EMBL" id="AGXC01000003">
    <property type="protein sequence ID" value="EMZ40390.1"/>
    <property type="molecule type" value="Genomic_DNA"/>
</dbReference>
<dbReference type="Proteomes" id="UP000012651">
    <property type="component" value="Unassembled WGS sequence"/>
</dbReference>
<accession>N2BPH9</accession>
<dbReference type="PATRIC" id="fig|997872.3.peg.1340"/>
<comment type="caution">
    <text evidence="1">The sequence shown here is derived from an EMBL/GenBank/DDBJ whole genome shotgun (WGS) entry which is preliminary data.</text>
</comment>
<evidence type="ECO:0000313" key="1">
    <source>
        <dbReference type="EMBL" id="EMZ40390.1"/>
    </source>
</evidence>
<gene>
    <name evidence="1" type="ORF">HMPREF1091_01333</name>
</gene>
<protein>
    <recommendedName>
        <fullName evidence="3">Phospholipase C/D domain-containing protein</fullName>
    </recommendedName>
</protein>
<name>N2BPH9_9ACTN</name>
<dbReference type="AlphaFoldDB" id="N2BPH9"/>
<reference evidence="1 2" key="1">
    <citation type="submission" date="2013-03" db="EMBL/GenBank/DDBJ databases">
        <title>The Genome Sequence of Atopobium minutum 10063974.</title>
        <authorList>
            <consortium name="The Broad Institute Genome Sequencing Platform"/>
            <person name="Earl A."/>
            <person name="Ward D."/>
            <person name="Feldgarden M."/>
            <person name="Gevers D."/>
            <person name="Lambert T."/>
            <person name="Marvaud J.-C."/>
            <person name="Courvalin P."/>
            <person name="Walker B."/>
            <person name="Young S.K."/>
            <person name="Zeng Q."/>
            <person name="Gargeya S."/>
            <person name="Fitzgerald M."/>
            <person name="Haas B."/>
            <person name="Abouelleil A."/>
            <person name="Alvarado L."/>
            <person name="Arachchi H.M."/>
            <person name="Berlin A.M."/>
            <person name="Chapman S.B."/>
            <person name="Dewar J."/>
            <person name="Goldberg J."/>
            <person name="Griggs A."/>
            <person name="Gujja S."/>
            <person name="Hansen M."/>
            <person name="Howarth C."/>
            <person name="Imamovic A."/>
            <person name="Larimer J."/>
            <person name="McCowan C."/>
            <person name="Murphy C."/>
            <person name="Neiman D."/>
            <person name="Pearson M."/>
            <person name="Priest M."/>
            <person name="Roberts A."/>
            <person name="Saif S."/>
            <person name="Shea T."/>
            <person name="Sisk P."/>
            <person name="Sykes S."/>
            <person name="Wortman J."/>
            <person name="Nusbaum C."/>
            <person name="Birren B."/>
        </authorList>
    </citation>
    <scope>NUCLEOTIDE SEQUENCE [LARGE SCALE GENOMIC DNA]</scope>
    <source>
        <strain evidence="1 2">10063974</strain>
    </source>
</reference>
<evidence type="ECO:0008006" key="3">
    <source>
        <dbReference type="Google" id="ProtNLM"/>
    </source>
</evidence>
<dbReference type="RefSeq" id="WP_002564078.1">
    <property type="nucleotide sequence ID" value="NZ_KB822534.1"/>
</dbReference>
<dbReference type="OrthoDB" id="3191416at2"/>